<evidence type="ECO:0000313" key="4">
    <source>
        <dbReference type="Proteomes" id="UP000761534"/>
    </source>
</evidence>
<dbReference type="AlphaFoldDB" id="A0A642UPB4"/>
<reference evidence="3" key="1">
    <citation type="journal article" date="2019" name="G3 (Bethesda)">
        <title>Genome Assemblies of Two Rare Opportunistic Yeast Pathogens: Diutina rugosa (syn. Candida rugosa) and Trichomonascus ciferrii (syn. Candida ciferrii).</title>
        <authorList>
            <person name="Mixao V."/>
            <person name="Saus E."/>
            <person name="Hansen A.P."/>
            <person name="Lass-Florl C."/>
            <person name="Gabaldon T."/>
        </authorList>
    </citation>
    <scope>NUCLEOTIDE SEQUENCE</scope>
    <source>
        <strain evidence="3">CBS 4856</strain>
    </source>
</reference>
<dbReference type="EMBL" id="SWFS01000527">
    <property type="protein sequence ID" value="KAA8899202.1"/>
    <property type="molecule type" value="Genomic_DNA"/>
</dbReference>
<comment type="caution">
    <text evidence="3">The sequence shown here is derived from an EMBL/GenBank/DDBJ whole genome shotgun (WGS) entry which is preliminary data.</text>
</comment>
<organism evidence="3 4">
    <name type="scientific">Trichomonascus ciferrii</name>
    <dbReference type="NCBI Taxonomy" id="44093"/>
    <lineage>
        <taxon>Eukaryota</taxon>
        <taxon>Fungi</taxon>
        <taxon>Dikarya</taxon>
        <taxon>Ascomycota</taxon>
        <taxon>Saccharomycotina</taxon>
        <taxon>Dipodascomycetes</taxon>
        <taxon>Dipodascales</taxon>
        <taxon>Trichomonascaceae</taxon>
        <taxon>Trichomonascus</taxon>
        <taxon>Trichomonascus ciferrii complex</taxon>
    </lineage>
</organism>
<evidence type="ECO:0000259" key="2">
    <source>
        <dbReference type="Pfam" id="PF00076"/>
    </source>
</evidence>
<evidence type="ECO:0000256" key="1">
    <source>
        <dbReference type="SAM" id="MobiDB-lite"/>
    </source>
</evidence>
<dbReference type="GO" id="GO:0003723">
    <property type="term" value="F:RNA binding"/>
    <property type="evidence" value="ECO:0007669"/>
    <property type="project" value="InterPro"/>
</dbReference>
<feature type="compositionally biased region" description="Polar residues" evidence="1">
    <location>
        <begin position="62"/>
        <end position="83"/>
    </location>
</feature>
<dbReference type="SUPFAM" id="SSF54928">
    <property type="entry name" value="RNA-binding domain, RBD"/>
    <property type="match status" value="1"/>
</dbReference>
<sequence length="319" mass="36152">MPPHRYRIFTHEGNAASRKPFGATSEAELNSQHQQQQQQQQQPKVKKLINKHSWGFKPRAASSPNLTTYGQRHQQQQQETSISPEPVQDAKVMNRPNTSHKPSVIIPSRLQLASDRSVQFRGIPASVGLSSIVAQSSGGPLERIETKPEGGGGTYTVELHFLHPANSTSFFNYASTGRFIVNGQPYLPYRNHSHYNIKSRSVLEEMLYRGARRCVTLKMLNSAEYLKSANKKNGYNVSLNLTLEWIKKHFEKLGQIVSIQPMITTTVTICIQYADVRSAIRAKSFFDKRDDDWAKLYSRWTLKYGKDPVDKTCPASFAR</sequence>
<feature type="compositionally biased region" description="Low complexity" evidence="1">
    <location>
        <begin position="32"/>
        <end position="42"/>
    </location>
</feature>
<feature type="domain" description="RRM" evidence="2">
    <location>
        <begin position="236"/>
        <end position="284"/>
    </location>
</feature>
<protein>
    <recommendedName>
        <fullName evidence="2">RRM domain-containing protein</fullName>
    </recommendedName>
</protein>
<evidence type="ECO:0000313" key="3">
    <source>
        <dbReference type="EMBL" id="KAA8899202.1"/>
    </source>
</evidence>
<dbReference type="OrthoDB" id="4073963at2759"/>
<dbReference type="Pfam" id="PF00076">
    <property type="entry name" value="RRM_1"/>
    <property type="match status" value="1"/>
</dbReference>
<dbReference type="InterPro" id="IPR035979">
    <property type="entry name" value="RBD_domain_sf"/>
</dbReference>
<gene>
    <name evidence="3" type="ORF">TRICI_006371</name>
</gene>
<proteinExistence type="predicted"/>
<keyword evidence="4" id="KW-1185">Reference proteome</keyword>
<feature type="region of interest" description="Disordered" evidence="1">
    <location>
        <begin position="9"/>
        <end position="88"/>
    </location>
</feature>
<name>A0A642UPB4_9ASCO</name>
<dbReference type="InterPro" id="IPR000504">
    <property type="entry name" value="RRM_dom"/>
</dbReference>
<dbReference type="VEuPathDB" id="FungiDB:TRICI_006371"/>
<accession>A0A642UPB4</accession>
<dbReference type="Proteomes" id="UP000761534">
    <property type="component" value="Unassembled WGS sequence"/>
</dbReference>